<organism evidence="1 2">
    <name type="scientific">Brevibacillus laterosporus</name>
    <name type="common">Bacillus laterosporus</name>
    <dbReference type="NCBI Taxonomy" id="1465"/>
    <lineage>
        <taxon>Bacteria</taxon>
        <taxon>Bacillati</taxon>
        <taxon>Bacillota</taxon>
        <taxon>Bacilli</taxon>
        <taxon>Bacillales</taxon>
        <taxon>Paenibacillaceae</taxon>
        <taxon>Brevibacillus</taxon>
    </lineage>
</organism>
<dbReference type="EMBL" id="CP033464">
    <property type="protein sequence ID" value="QDX94614.1"/>
    <property type="molecule type" value="Genomic_DNA"/>
</dbReference>
<dbReference type="AlphaFoldDB" id="A0A518VCA4"/>
<accession>A0A518VCA4</accession>
<gene>
    <name evidence="1" type="ORF">EEL30_21455</name>
</gene>
<name>A0A518VCA4_BRELA</name>
<evidence type="ECO:0000313" key="2">
    <source>
        <dbReference type="Proteomes" id="UP000319432"/>
    </source>
</evidence>
<evidence type="ECO:0000313" key="1">
    <source>
        <dbReference type="EMBL" id="QDX94614.1"/>
    </source>
</evidence>
<keyword evidence="2" id="KW-1185">Reference proteome</keyword>
<dbReference type="Proteomes" id="UP000319432">
    <property type="component" value="Chromosome"/>
</dbReference>
<proteinExistence type="predicted"/>
<protein>
    <submittedName>
        <fullName evidence="1">Uncharacterized protein</fullName>
    </submittedName>
</protein>
<sequence length="64" mass="7595">MTKDVPSIEDAREYIETLKKKCKIDIDRAYELSKGDFTYGYEGKEQKRALKNLEKAYWELTQNT</sequence>
<dbReference type="OrthoDB" id="9951852at2"/>
<reference evidence="1 2" key="1">
    <citation type="submission" date="2018-11" db="EMBL/GenBank/DDBJ databases">
        <title>Phylogenetic determinants of toxin gene distribution in genomes of Brevibacillus laterosporus.</title>
        <authorList>
            <person name="Glare T.R."/>
            <person name="Durrant A."/>
            <person name="Berry C."/>
            <person name="Palma L."/>
            <person name="Ormskirk M."/>
            <person name="Cox M.O."/>
        </authorList>
    </citation>
    <scope>NUCLEOTIDE SEQUENCE [LARGE SCALE GENOMIC DNA]</scope>
    <source>
        <strain evidence="1 2">1821L</strain>
    </source>
</reference>